<feature type="compositionally biased region" description="Basic and acidic residues" evidence="1">
    <location>
        <begin position="476"/>
        <end position="500"/>
    </location>
</feature>
<organism evidence="2 3">
    <name type="scientific">Ruminococcus albus SY3</name>
    <dbReference type="NCBI Taxonomy" id="1341156"/>
    <lineage>
        <taxon>Bacteria</taxon>
        <taxon>Bacillati</taxon>
        <taxon>Bacillota</taxon>
        <taxon>Clostridia</taxon>
        <taxon>Eubacteriales</taxon>
        <taxon>Oscillospiraceae</taxon>
        <taxon>Ruminococcus</taxon>
    </lineage>
</organism>
<dbReference type="PATRIC" id="fig|1341156.4.peg.2526"/>
<dbReference type="OrthoDB" id="2077964at2"/>
<gene>
    <name evidence="2" type="ORF">RASY3_14330</name>
</gene>
<dbReference type="AlphaFoldDB" id="A0A011WNG9"/>
<evidence type="ECO:0000256" key="1">
    <source>
        <dbReference type="SAM" id="MobiDB-lite"/>
    </source>
</evidence>
<keyword evidence="3" id="KW-1185">Reference proteome</keyword>
<evidence type="ECO:0008006" key="4">
    <source>
        <dbReference type="Google" id="ProtNLM"/>
    </source>
</evidence>
<proteinExistence type="predicted"/>
<dbReference type="RefSeq" id="WP_037289294.1">
    <property type="nucleotide sequence ID" value="NZ_JEOB01000004.1"/>
</dbReference>
<evidence type="ECO:0000313" key="2">
    <source>
        <dbReference type="EMBL" id="EXM38510.1"/>
    </source>
</evidence>
<feature type="region of interest" description="Disordered" evidence="1">
    <location>
        <begin position="461"/>
        <end position="500"/>
    </location>
</feature>
<dbReference type="Proteomes" id="UP000021369">
    <property type="component" value="Unassembled WGS sequence"/>
</dbReference>
<sequence>MSKKNSKSDFLDVEIPTKEQLGNFARLSRLTLENANKHNYYRKWCAFWRKYDKDDVMRWIAHPEANYRHLRDVSLLLYEISPQYKRLINYFSKMMLFSYTVTPFKLDRSKPIDKELLRESYYSVLNLLEKMKLRHELTRVFLTCFKEDIFYGYIYRTTDSFYIKKLHPDFCKISQIEDGCFLYAFDFMYFDTRKDELDYYGDEFKRRYELYKKNGNSSRWQILKPERQFCIKFNEDIPYPSIPFVGVFEGIFDIQDYKGLKKVKAENDNYKVLALEIPINTEGDYLISYDDIVDYYERLVAVLPENIGAFITPTKVEDFSFENTGTNDINNVNDATKTFWNDAGVSSVIFGLDKPTAASLSAAIKADESMVFALARQCERNINRLLKLWLKHCVFQIQILDITVFNQSEMFNMYLKAAQASCPTVTMSCAAMGMTPTQMIDLCYLETEVLDLPNKFKPLSTSYTMSGDDEGGAPTQEEKGEELSDSGEQTRESEAHVEYE</sequence>
<accession>A0A011WNG9</accession>
<evidence type="ECO:0000313" key="3">
    <source>
        <dbReference type="Proteomes" id="UP000021369"/>
    </source>
</evidence>
<protein>
    <recommendedName>
        <fullName evidence="4">Phage portal protein</fullName>
    </recommendedName>
</protein>
<dbReference type="EMBL" id="JEOB01000004">
    <property type="protein sequence ID" value="EXM38510.1"/>
    <property type="molecule type" value="Genomic_DNA"/>
</dbReference>
<name>A0A011WNG9_RUMAL</name>
<reference evidence="2 3" key="1">
    <citation type="submission" date="2013-06" db="EMBL/GenBank/DDBJ databases">
        <title>Rumen cellulosomics: divergent fiber-degrading strategies revealed by comparative genome-wide analysis of six Ruminococcal strains.</title>
        <authorList>
            <person name="Dassa B."/>
            <person name="Borovok I."/>
            <person name="Lamed R."/>
            <person name="Flint H."/>
            <person name="Yeoman C.J."/>
            <person name="White B."/>
            <person name="Bayer E.A."/>
        </authorList>
    </citation>
    <scope>NUCLEOTIDE SEQUENCE [LARGE SCALE GENOMIC DNA]</scope>
    <source>
        <strain evidence="2 3">SY3</strain>
    </source>
</reference>
<comment type="caution">
    <text evidence="2">The sequence shown here is derived from an EMBL/GenBank/DDBJ whole genome shotgun (WGS) entry which is preliminary data.</text>
</comment>